<dbReference type="OrthoDB" id="10250478at2759"/>
<dbReference type="PANTHER" id="PTHR24123:SF33">
    <property type="entry name" value="PROTEIN HOS4"/>
    <property type="match status" value="1"/>
</dbReference>
<dbReference type="Pfam" id="PF13857">
    <property type="entry name" value="Ank_5"/>
    <property type="match status" value="1"/>
</dbReference>
<dbReference type="SUPFAM" id="SSF52540">
    <property type="entry name" value="P-loop containing nucleoside triphosphate hydrolases"/>
    <property type="match status" value="1"/>
</dbReference>
<dbReference type="InterPro" id="IPR054471">
    <property type="entry name" value="GPIID_WHD"/>
</dbReference>
<gene>
    <name evidence="7" type="ORF">PSALAMII_LOCUS6392</name>
</gene>
<dbReference type="Pfam" id="PF24883">
    <property type="entry name" value="NPHP3_N"/>
    <property type="match status" value="1"/>
</dbReference>
<evidence type="ECO:0000256" key="1">
    <source>
        <dbReference type="ARBA" id="ARBA00022737"/>
    </source>
</evidence>
<feature type="region of interest" description="Disordered" evidence="4">
    <location>
        <begin position="1256"/>
        <end position="1292"/>
    </location>
</feature>
<feature type="repeat" description="ANK" evidence="3">
    <location>
        <begin position="1143"/>
        <end position="1174"/>
    </location>
</feature>
<feature type="repeat" description="ANK" evidence="3">
    <location>
        <begin position="1571"/>
        <end position="1604"/>
    </location>
</feature>
<evidence type="ECO:0000259" key="5">
    <source>
        <dbReference type="Pfam" id="PF22939"/>
    </source>
</evidence>
<dbReference type="Proteomes" id="UP001152649">
    <property type="component" value="Unassembled WGS sequence"/>
</dbReference>
<feature type="repeat" description="ANK" evidence="3">
    <location>
        <begin position="498"/>
        <end position="530"/>
    </location>
</feature>
<dbReference type="InterPro" id="IPR056884">
    <property type="entry name" value="NPHP3-like_N"/>
</dbReference>
<evidence type="ECO:0000259" key="6">
    <source>
        <dbReference type="Pfam" id="PF24883"/>
    </source>
</evidence>
<keyword evidence="2 3" id="KW-0040">ANK repeat</keyword>
<evidence type="ECO:0000256" key="3">
    <source>
        <dbReference type="PROSITE-ProRule" id="PRU00023"/>
    </source>
</evidence>
<dbReference type="InterPro" id="IPR027417">
    <property type="entry name" value="P-loop_NTPase"/>
</dbReference>
<feature type="repeat" description="ANK" evidence="3">
    <location>
        <begin position="977"/>
        <end position="1012"/>
    </location>
</feature>
<protein>
    <recommendedName>
        <fullName evidence="9">NACHT domain-containing protein</fullName>
    </recommendedName>
</protein>
<sequence>MEMDSLAKIKRLKKWLSPSDSDSPTSEFRRHLHSHVKDTGEWIFETEQYREWSMTDSTGNLWIRGIPGCGKSVVAANLVGRLQDLGDAPVLFYFFREIIEANGPAELVRDFCEKLLASSPGLQSSLEKLRADFSAVESVPFDELWECLATALRSMERVYCVVDALDEMRHGHGRWLEQLLDLGRQSPRSIKIITTSRQVPQVEKYMQGTSIVDLRLDRLHVDHDISVFVKRQLKDAQLELELPEIENIAKAICEQGKGLFLYARLMLDELLLHPKNIHTRVHSLPDGLGDLYTGLLREWVTRSGTSAQFQKLILEWVTHAGRPLRMLELADMVESLPDRGGLTPGCNVKDAVRTACGPVLEVCEDGAVQVIHHSLTEFVLNRDVEHTQMSSLSREHAAFESGAVHSMMAQTCLRYLTSGPLREWKRGQYSEDRKDQRKSLFLKFYFLRYAAEHWVFHVSNSKDLNKDLIQTFENFYQNGSDYQAWNEIWRVSRDDLPHPCSVLHVAAYSGLVSLANHLLSQGSSSNDADKVDHTPLVYAVMKGQHEMVSLLLGHGASHDVKVQWNENKPRCHIIPYACKLNHVDVVRALINGGVDPMAHATIGGGTTQRFKFGVWDIYSGPYYWSPRKDVTALASACEKGCTEAVLELISLVDPPSLYKDNLLHITAEKGKHEILSALLKHENVQLTINDPDVYGDTPIYLAARKRNAAAIQVLLNHGANPSILSMNRNFPPEPPTQFESPIGPRLPPSYTPLHAVAFGIPRGRLDFGKDEDILACIDVLLGAGCDINAGNYKKRTPIFEWSSLHWADDAEKFVSGLLERGADATIVDIDGQTPLHASNLAYPKIAKIFVDAGCDINAQRISDGMTVLMLNANQQNHPDPAALHELGADFEQQDWLGNTALHHNFKRSLAGSNCHADEWLSKSNLYIRNYLGRAPLHELLYQENGLRDDKNDRQLEWLQSLDGMLKRGVSLEEKDGFGRTALLVALLSDTSNPLKLVKELLQRGANAQVADSKGRTALHYAFQPSYELYSDKDDSRRELAQLLIEHGASVQATDHDGNSIFNHFIKNQEIVKRRDWTRYEKRAETIIELGVPYLKANNQGRTALHAASEVEEDIGSSPINPRTRLEFLSQSSLHLNINEEDNLGITPLHLAASASDINALTLIEHGANIKAKDKSMRTPLSFAAEAGQSNVVGLLLELYHNDPALVNHQCIKRRSALHEASRSGSPESVKLLLDAGADPLLPDERGRTALHVAAEFESRTGPQKAESEHLSGPPLLESLRYSGRPREEKERDAVSRMGVGIASDDDTRCIREVVRLLLAAGARPAQIDRNGHRPLDVAVMLGCAPVADELKRNDVECSIKSLDPIGESLLVLTDAQIKDMVDSTELPENHTQFLERLFATGNESLVEEFVRTKQLKLTHTDEDGDKCKKRGIFLLPRLGLTSILARLLPYLEDIADAIPDLLDLAAQRSSSNLEMVKFLIQQIPRENRDILAASLSKLGAGKRWWHSKAVVLLLESGVSPNARVSDRDEYAITNALAVSECGRMRRHKWGAEILRILLKYGADPNCKKGKYGWTPFHTAVATGADLETITLLLEHGASMGTESASSLNAAIRESNLPLIELLLKAGADANGADDPQNIPLLQKVSCPNTGNEIRSEHEAIMSFLLRYGADPLRSIENGSTTVFHKLCGAYYDPPLGPILAMGIDIDIRDSQGRTALSNSQKVHMAVALIEAGADIHATDHAGCTALYHAADKGRPDIIIELLKRSAAVDIVTSDGFTPLTRALDEYGDCCSTQHFATLNALLDGGANPLSLLPDGRSALHCLASALRDSSNKNRKAQIAEDDGEDHFTMATLLYQRFLDAGCDRNACDNNGETPIFHYVRAPKSYSGGDWIEFAPVRTSHPDDWTLFIATHDVSKTNLAGDTLLHVISRREESPCDSSDDESLLFKALVDLGLNPRKENNQGETALDIAATQEKTEILDLFARKE</sequence>
<dbReference type="Pfam" id="PF22939">
    <property type="entry name" value="WHD_GPIID"/>
    <property type="match status" value="1"/>
</dbReference>
<feature type="repeat" description="ANK" evidence="3">
    <location>
        <begin position="1013"/>
        <end position="1055"/>
    </location>
</feature>
<feature type="repeat" description="ANK" evidence="3">
    <location>
        <begin position="531"/>
        <end position="563"/>
    </location>
</feature>
<evidence type="ECO:0000313" key="8">
    <source>
        <dbReference type="Proteomes" id="UP001152649"/>
    </source>
</evidence>
<dbReference type="SUPFAM" id="SSF48403">
    <property type="entry name" value="Ankyrin repeat"/>
    <property type="match status" value="5"/>
</dbReference>
<accession>A0A9W4JF66</accession>
<feature type="repeat" description="ANK" evidence="3">
    <location>
        <begin position="1602"/>
        <end position="1634"/>
    </location>
</feature>
<dbReference type="Pfam" id="PF12796">
    <property type="entry name" value="Ank_2"/>
    <property type="match status" value="6"/>
</dbReference>
<organism evidence="7 8">
    <name type="scientific">Penicillium salamii</name>
    <dbReference type="NCBI Taxonomy" id="1612424"/>
    <lineage>
        <taxon>Eukaryota</taxon>
        <taxon>Fungi</taxon>
        <taxon>Dikarya</taxon>
        <taxon>Ascomycota</taxon>
        <taxon>Pezizomycotina</taxon>
        <taxon>Eurotiomycetes</taxon>
        <taxon>Eurotiomycetidae</taxon>
        <taxon>Eurotiales</taxon>
        <taxon>Aspergillaceae</taxon>
        <taxon>Penicillium</taxon>
    </lineage>
</organism>
<evidence type="ECO:0000256" key="4">
    <source>
        <dbReference type="SAM" id="MobiDB-lite"/>
    </source>
</evidence>
<dbReference type="PROSITE" id="PS50088">
    <property type="entry name" value="ANK_REPEAT"/>
    <property type="match status" value="10"/>
</dbReference>
<evidence type="ECO:0000256" key="2">
    <source>
        <dbReference type="ARBA" id="ARBA00023043"/>
    </source>
</evidence>
<feature type="domain" description="Nephrocystin 3-like N-terminal" evidence="6">
    <location>
        <begin position="38"/>
        <end position="197"/>
    </location>
</feature>
<feature type="repeat" description="ANK" evidence="3">
    <location>
        <begin position="694"/>
        <end position="726"/>
    </location>
</feature>
<feature type="repeat" description="ANK" evidence="3">
    <location>
        <begin position="1741"/>
        <end position="1773"/>
    </location>
</feature>
<dbReference type="PANTHER" id="PTHR24123">
    <property type="entry name" value="ANKYRIN REPEAT-CONTAINING"/>
    <property type="match status" value="1"/>
</dbReference>
<dbReference type="Gene3D" id="1.25.40.20">
    <property type="entry name" value="Ankyrin repeat-containing domain"/>
    <property type="match status" value="10"/>
</dbReference>
<dbReference type="InterPro" id="IPR002110">
    <property type="entry name" value="Ankyrin_rpt"/>
</dbReference>
<dbReference type="PROSITE" id="PS50297">
    <property type="entry name" value="ANK_REP_REGION"/>
    <property type="match status" value="5"/>
</dbReference>
<evidence type="ECO:0008006" key="9">
    <source>
        <dbReference type="Google" id="ProtNLM"/>
    </source>
</evidence>
<keyword evidence="1" id="KW-0677">Repeat</keyword>
<dbReference type="EMBL" id="CAJVPG010000277">
    <property type="protein sequence ID" value="CAG8387575.1"/>
    <property type="molecule type" value="Genomic_DNA"/>
</dbReference>
<dbReference type="InterPro" id="IPR051165">
    <property type="entry name" value="Multifunctional_ANK_Repeat"/>
</dbReference>
<reference evidence="7" key="1">
    <citation type="submission" date="2021-07" db="EMBL/GenBank/DDBJ databases">
        <authorList>
            <person name="Branca A.L. A."/>
        </authorList>
    </citation>
    <scope>NUCLEOTIDE SEQUENCE</scope>
</reference>
<feature type="domain" description="GPI inositol-deacylase winged helix" evidence="5">
    <location>
        <begin position="309"/>
        <end position="384"/>
    </location>
</feature>
<comment type="caution">
    <text evidence="7">The sequence shown here is derived from an EMBL/GenBank/DDBJ whole genome shotgun (WGS) entry which is preliminary data.</text>
</comment>
<dbReference type="InterPro" id="IPR036770">
    <property type="entry name" value="Ankyrin_rpt-contain_sf"/>
</dbReference>
<name>A0A9W4JF66_9EURO</name>
<proteinExistence type="predicted"/>
<dbReference type="Gene3D" id="3.40.50.300">
    <property type="entry name" value="P-loop containing nucleotide triphosphate hydrolases"/>
    <property type="match status" value="1"/>
</dbReference>
<evidence type="ECO:0000313" key="7">
    <source>
        <dbReference type="EMBL" id="CAG8387575.1"/>
    </source>
</evidence>
<keyword evidence="8" id="KW-1185">Reference proteome</keyword>
<dbReference type="SMART" id="SM00248">
    <property type="entry name" value="ANK"/>
    <property type="match status" value="23"/>
</dbReference>
<feature type="repeat" description="ANK" evidence="3">
    <location>
        <begin position="1212"/>
        <end position="1244"/>
    </location>
</feature>
<dbReference type="Pfam" id="PF00023">
    <property type="entry name" value="Ank"/>
    <property type="match status" value="1"/>
</dbReference>